<organism evidence="2 3">
    <name type="scientific">Skermania pinensis</name>
    <dbReference type="NCBI Taxonomy" id="39122"/>
    <lineage>
        <taxon>Bacteria</taxon>
        <taxon>Bacillati</taxon>
        <taxon>Actinomycetota</taxon>
        <taxon>Actinomycetes</taxon>
        <taxon>Mycobacteriales</taxon>
        <taxon>Gordoniaceae</taxon>
        <taxon>Skermania</taxon>
    </lineage>
</organism>
<evidence type="ECO:0000259" key="1">
    <source>
        <dbReference type="Pfam" id="PF00535"/>
    </source>
</evidence>
<protein>
    <submittedName>
        <fullName evidence="2">Glycosyltransferase</fullName>
        <ecNumber evidence="2">2.4.-.-</ecNumber>
    </submittedName>
</protein>
<feature type="domain" description="Glycosyltransferase 2-like" evidence="1">
    <location>
        <begin position="15"/>
        <end position="97"/>
    </location>
</feature>
<dbReference type="InterPro" id="IPR001173">
    <property type="entry name" value="Glyco_trans_2-like"/>
</dbReference>
<keyword evidence="2" id="KW-0808">Transferase</keyword>
<dbReference type="EMBL" id="CP079105">
    <property type="protein sequence ID" value="QXQ14903.1"/>
    <property type="molecule type" value="Genomic_DNA"/>
</dbReference>
<name>A0ABX8SAL5_9ACTN</name>
<evidence type="ECO:0000313" key="2">
    <source>
        <dbReference type="EMBL" id="QXQ14903.1"/>
    </source>
</evidence>
<gene>
    <name evidence="2" type="ORF">KV203_05850</name>
</gene>
<keyword evidence="2" id="KW-0328">Glycosyltransferase</keyword>
<evidence type="ECO:0000313" key="3">
    <source>
        <dbReference type="Proteomes" id="UP000887023"/>
    </source>
</evidence>
<sequence>MSAVSSEPGRPTVSVVTVTLDDMYGLERTAISVLSQLGDFELEHVVVDRAATPDTVEILEAVGSSARLIGVADADRHDAMAEGVRAASGDVLWFLDSGNAFSSAYAVDFALNTLTVDRRLEWGYGMYRSIASNGERSGISAGTVPVSLVAAALGTAPPLQSAYFGADLVAGIGDRHRKRPAVADQLFVRSAALSAEPKQSHQLLCDLWSGQPVLVRSPWQLWALRSARRIGTLPGPRSIGGRSCWEPVRPGTEPTLARFGQGQVNRRPDRLSTSFS</sequence>
<dbReference type="Proteomes" id="UP000887023">
    <property type="component" value="Chromosome"/>
</dbReference>
<accession>A0ABX8SAL5</accession>
<dbReference type="GO" id="GO:0016757">
    <property type="term" value="F:glycosyltransferase activity"/>
    <property type="evidence" value="ECO:0007669"/>
    <property type="project" value="UniProtKB-KW"/>
</dbReference>
<proteinExistence type="predicted"/>
<dbReference type="Gene3D" id="3.90.550.10">
    <property type="entry name" value="Spore Coat Polysaccharide Biosynthesis Protein SpsA, Chain A"/>
    <property type="match status" value="1"/>
</dbReference>
<dbReference type="RefSeq" id="WP_083529950.1">
    <property type="nucleotide sequence ID" value="NZ_CBCRUZ010000009.1"/>
</dbReference>
<reference evidence="2" key="1">
    <citation type="submission" date="2021-07" db="EMBL/GenBank/DDBJ databases">
        <title>Candidatus Kaistella beijingensis sp. nov. isolated from a municipal wastewater treatment plant is involved in sludge foaming.</title>
        <authorList>
            <person name="Song Y."/>
            <person name="Liu S.-J."/>
        </authorList>
    </citation>
    <scope>NUCLEOTIDE SEQUENCE</scope>
    <source>
        <strain evidence="2">DSM 43998</strain>
    </source>
</reference>
<dbReference type="EC" id="2.4.-.-" evidence="2"/>
<dbReference type="InterPro" id="IPR029044">
    <property type="entry name" value="Nucleotide-diphossugar_trans"/>
</dbReference>
<keyword evidence="3" id="KW-1185">Reference proteome</keyword>
<dbReference type="SUPFAM" id="SSF53448">
    <property type="entry name" value="Nucleotide-diphospho-sugar transferases"/>
    <property type="match status" value="1"/>
</dbReference>
<dbReference type="Pfam" id="PF00535">
    <property type="entry name" value="Glycos_transf_2"/>
    <property type="match status" value="1"/>
</dbReference>